<dbReference type="GO" id="GO:0006796">
    <property type="term" value="P:phosphate-containing compound metabolic process"/>
    <property type="evidence" value="ECO:0007669"/>
    <property type="project" value="UniProtKB-ARBA"/>
</dbReference>
<dbReference type="GO" id="GO:0016301">
    <property type="term" value="F:kinase activity"/>
    <property type="evidence" value="ECO:0007669"/>
    <property type="project" value="UniProtKB-KW"/>
</dbReference>
<comment type="similarity">
    <text evidence="1">Belongs to the carbohydrate kinase PfkB family.</text>
</comment>
<organism evidence="5">
    <name type="scientific">Fervidicoccus fontis</name>
    <dbReference type="NCBI Taxonomy" id="683846"/>
    <lineage>
        <taxon>Archaea</taxon>
        <taxon>Thermoproteota</taxon>
        <taxon>Thermoprotei</taxon>
        <taxon>Fervidicoccales</taxon>
        <taxon>Fervidicoccaceae</taxon>
        <taxon>Fervidicoccus</taxon>
    </lineage>
</organism>
<dbReference type="PRINTS" id="PR00990">
    <property type="entry name" value="RIBOKINASE"/>
</dbReference>
<evidence type="ECO:0000256" key="1">
    <source>
        <dbReference type="ARBA" id="ARBA00010688"/>
    </source>
</evidence>
<gene>
    <name evidence="5" type="ORF">ENO04_01495</name>
</gene>
<evidence type="ECO:0000313" key="5">
    <source>
        <dbReference type="EMBL" id="HDS10287.1"/>
    </source>
</evidence>
<reference evidence="5" key="1">
    <citation type="journal article" date="2020" name="mSystems">
        <title>Genome- and Community-Level Interaction Insights into Carbon Utilization and Element Cycling Functions of Hydrothermarchaeota in Hydrothermal Sediment.</title>
        <authorList>
            <person name="Zhou Z."/>
            <person name="Liu Y."/>
            <person name="Xu W."/>
            <person name="Pan J."/>
            <person name="Luo Z.H."/>
            <person name="Li M."/>
        </authorList>
    </citation>
    <scope>NUCLEOTIDE SEQUENCE [LARGE SCALE GENOMIC DNA]</scope>
    <source>
        <strain evidence="5">SpSt-123</strain>
    </source>
</reference>
<sequence>MCMAKIIMSVGEVCVDWVLTVERFPEADEKLYYLESSHFPGGVIANYSVGVARLGGDIYFIGGVGKDEWGDYLLNHMKNEGVKTDYMFIYKDKATAINFIIVDREGTKRILQDPGLRTNIPEPSYFDSKEIEELMNKVAHVHLSATRLETALAVAKKAREKGLTVSLDLESHAIVSYGKEQVLELLRNVDLLLPNKLSLKFLFGEVTPEEGARKLLGLGPKTVVITLGERGCLVAYGDRTVVIPAFKIKPVDTTGAGDAFNAAFTLFHIIEERSPEESAVLANAAAALKCLKLGAQTGMPRRNELRLFLEKHNLKLI</sequence>
<evidence type="ECO:0000259" key="4">
    <source>
        <dbReference type="Pfam" id="PF00294"/>
    </source>
</evidence>
<protein>
    <submittedName>
        <fullName evidence="5">Carbohydrate kinase family protein</fullName>
    </submittedName>
</protein>
<evidence type="ECO:0000256" key="2">
    <source>
        <dbReference type="ARBA" id="ARBA00022679"/>
    </source>
</evidence>
<keyword evidence="2" id="KW-0808">Transferase</keyword>
<dbReference type="EMBL" id="DSDY01000050">
    <property type="protein sequence ID" value="HDS10287.1"/>
    <property type="molecule type" value="Genomic_DNA"/>
</dbReference>
<feature type="domain" description="Carbohydrate kinase PfkB" evidence="4">
    <location>
        <begin position="7"/>
        <end position="300"/>
    </location>
</feature>
<accession>A0A7C1HWD0</accession>
<comment type="caution">
    <text evidence="5">The sequence shown here is derived from an EMBL/GenBank/DDBJ whole genome shotgun (WGS) entry which is preliminary data.</text>
</comment>
<evidence type="ECO:0000256" key="3">
    <source>
        <dbReference type="ARBA" id="ARBA00022777"/>
    </source>
</evidence>
<dbReference type="InterPro" id="IPR029056">
    <property type="entry name" value="Ribokinase-like"/>
</dbReference>
<dbReference type="PANTHER" id="PTHR10584:SF166">
    <property type="entry name" value="RIBOKINASE"/>
    <property type="match status" value="1"/>
</dbReference>
<dbReference type="Pfam" id="PF00294">
    <property type="entry name" value="PfkB"/>
    <property type="match status" value="1"/>
</dbReference>
<dbReference type="InterPro" id="IPR011611">
    <property type="entry name" value="PfkB_dom"/>
</dbReference>
<dbReference type="SUPFAM" id="SSF53613">
    <property type="entry name" value="Ribokinase-like"/>
    <property type="match status" value="1"/>
</dbReference>
<dbReference type="PANTHER" id="PTHR10584">
    <property type="entry name" value="SUGAR KINASE"/>
    <property type="match status" value="1"/>
</dbReference>
<dbReference type="InterPro" id="IPR002139">
    <property type="entry name" value="Ribo/fructo_kinase"/>
</dbReference>
<keyword evidence="3 5" id="KW-0418">Kinase</keyword>
<dbReference type="Gene3D" id="3.40.1190.20">
    <property type="match status" value="1"/>
</dbReference>
<proteinExistence type="inferred from homology"/>
<dbReference type="AlphaFoldDB" id="A0A7C1HWD0"/>
<name>A0A7C1HWD0_9CREN</name>